<accession>A0ABT1U208</accession>
<dbReference type="EMBL" id="JANIBK010000017">
    <property type="protein sequence ID" value="MCQ8127858.1"/>
    <property type="molecule type" value="Genomic_DNA"/>
</dbReference>
<comment type="caution">
    <text evidence="1">The sequence shown here is derived from an EMBL/GenBank/DDBJ whole genome shotgun (WGS) entry which is preliminary data.</text>
</comment>
<dbReference type="RefSeq" id="WP_256614216.1">
    <property type="nucleotide sequence ID" value="NZ_JANIBK010000017.1"/>
</dbReference>
<keyword evidence="2" id="KW-1185">Reference proteome</keyword>
<evidence type="ECO:0000313" key="2">
    <source>
        <dbReference type="Proteomes" id="UP001524586"/>
    </source>
</evidence>
<sequence>MPQSTFPILPRFSGSMNLAIAVAAAIGTVVQQNQPYPDYVLKFGPFNVNPDPGGEKKFVNLGPSFQYKLRQADEYPTLQPHGRLFYLRGGRHSTLNTGLEQLLDENPRIG</sequence>
<protein>
    <submittedName>
        <fullName evidence="1">Cytochrome c biogenesis protein ResB</fullName>
    </submittedName>
</protein>
<evidence type="ECO:0000313" key="1">
    <source>
        <dbReference type="EMBL" id="MCQ8127858.1"/>
    </source>
</evidence>
<reference evidence="1 2" key="1">
    <citation type="submission" date="2022-07" db="EMBL/GenBank/DDBJ databases">
        <title>Methylomonas rivi sp. nov., Methylomonas rosea sp. nov., Methylomonas aureus sp. nov. and Methylomonas subterranea sp. nov., four novel methanotrophs isolated from a freshwater creek and the deep terrestrial subsurface.</title>
        <authorList>
            <person name="Abin C."/>
            <person name="Sankaranarayanan K."/>
            <person name="Garner C."/>
            <person name="Sindelar R."/>
            <person name="Kotary K."/>
            <person name="Garner R."/>
            <person name="Barclay S."/>
            <person name="Lawson P."/>
            <person name="Krumholz L."/>
        </authorList>
    </citation>
    <scope>NUCLEOTIDE SEQUENCE [LARGE SCALE GENOMIC DNA]</scope>
    <source>
        <strain evidence="1 2">WSC-6</strain>
    </source>
</reference>
<proteinExistence type="predicted"/>
<gene>
    <name evidence="1" type="ORF">NP596_05230</name>
</gene>
<name>A0ABT1U208_9GAMM</name>
<organism evidence="1 2">
    <name type="scientific">Methylomonas rivi</name>
    <dbReference type="NCBI Taxonomy" id="2952226"/>
    <lineage>
        <taxon>Bacteria</taxon>
        <taxon>Pseudomonadati</taxon>
        <taxon>Pseudomonadota</taxon>
        <taxon>Gammaproteobacteria</taxon>
        <taxon>Methylococcales</taxon>
        <taxon>Methylococcaceae</taxon>
        <taxon>Methylomonas</taxon>
    </lineage>
</organism>
<dbReference type="Proteomes" id="UP001524586">
    <property type="component" value="Unassembled WGS sequence"/>
</dbReference>